<name>A0A0C2H557_9BILA</name>
<keyword evidence="4" id="KW-1185">Reference proteome</keyword>
<proteinExistence type="predicted"/>
<feature type="compositionally biased region" description="Basic and acidic residues" evidence="1">
    <location>
        <begin position="1"/>
        <end position="21"/>
    </location>
</feature>
<sequence length="332" mass="37112">MKPVETEKAKSSASGKKRDDSLQATRADGLRGEIILKGLDRSKLNQLFEIGRRTGRMKEERKEDRKEKSESKEERRKEKKEREKKSKDKLSVEDALRKEKESSARSSPCLPRASSSQSHEDQASSHSRPSSAVSNHPSRSGFECAAEECAPTRPARPVKPEEGSTELLYDFYNSIARSRKRKGDAENALKTYTILAQMDTQIQEENQAQNGSSAPNTSSPGSSVHSNSNQSTTMVTMPSRVYEVQKQQLKTLHQLMWAHRVWQDAAKRADVSTTDMAFIGGLEKVCGALFLDAPLEKMSAYLLTGIAWLRGEYEREKVRPPPPTSKRTAAPS</sequence>
<dbReference type="EMBL" id="KN727014">
    <property type="protein sequence ID" value="KIH66689.1"/>
    <property type="molecule type" value="Genomic_DNA"/>
</dbReference>
<reference evidence="3 4" key="1">
    <citation type="submission" date="2013-12" db="EMBL/GenBank/DDBJ databases">
        <title>Draft genome of the parsitic nematode Ancylostoma duodenale.</title>
        <authorList>
            <person name="Mitreva M."/>
        </authorList>
    </citation>
    <scope>NUCLEOTIDE SEQUENCE [LARGE SCALE GENOMIC DNA]</scope>
    <source>
        <strain evidence="3 4">Zhejiang</strain>
    </source>
</reference>
<feature type="domain" description="AF4/FMR2 C-terminal homology" evidence="2">
    <location>
        <begin position="210"/>
        <end position="312"/>
    </location>
</feature>
<protein>
    <recommendedName>
        <fullName evidence="2">AF4/FMR2 C-terminal homology domain-containing protein</fullName>
    </recommendedName>
</protein>
<dbReference type="GO" id="GO:0005634">
    <property type="term" value="C:nucleus"/>
    <property type="evidence" value="ECO:0007669"/>
    <property type="project" value="InterPro"/>
</dbReference>
<evidence type="ECO:0000313" key="3">
    <source>
        <dbReference type="EMBL" id="KIH66689.1"/>
    </source>
</evidence>
<dbReference type="OrthoDB" id="5845605at2759"/>
<evidence type="ECO:0000259" key="2">
    <source>
        <dbReference type="Pfam" id="PF18876"/>
    </source>
</evidence>
<organism evidence="3 4">
    <name type="scientific">Ancylostoma duodenale</name>
    <dbReference type="NCBI Taxonomy" id="51022"/>
    <lineage>
        <taxon>Eukaryota</taxon>
        <taxon>Metazoa</taxon>
        <taxon>Ecdysozoa</taxon>
        <taxon>Nematoda</taxon>
        <taxon>Chromadorea</taxon>
        <taxon>Rhabditida</taxon>
        <taxon>Rhabditina</taxon>
        <taxon>Rhabditomorpha</taxon>
        <taxon>Strongyloidea</taxon>
        <taxon>Ancylostomatidae</taxon>
        <taxon>Ancylostomatinae</taxon>
        <taxon>Ancylostoma</taxon>
    </lineage>
</organism>
<dbReference type="InterPro" id="IPR043640">
    <property type="entry name" value="AF4/FMR2_CHD"/>
</dbReference>
<dbReference type="AlphaFoldDB" id="A0A0C2H557"/>
<feature type="region of interest" description="Disordered" evidence="1">
    <location>
        <begin position="205"/>
        <end position="232"/>
    </location>
</feature>
<evidence type="ECO:0000313" key="4">
    <source>
        <dbReference type="Proteomes" id="UP000054047"/>
    </source>
</evidence>
<gene>
    <name evidence="3" type="ORF">ANCDUO_02982</name>
</gene>
<accession>A0A0C2H557</accession>
<evidence type="ECO:0000256" key="1">
    <source>
        <dbReference type="SAM" id="MobiDB-lite"/>
    </source>
</evidence>
<feature type="compositionally biased region" description="Low complexity" evidence="1">
    <location>
        <begin position="210"/>
        <end position="232"/>
    </location>
</feature>
<dbReference type="Pfam" id="PF18876">
    <property type="entry name" value="AFF4_CHD"/>
    <property type="match status" value="1"/>
</dbReference>
<feature type="compositionally biased region" description="Low complexity" evidence="1">
    <location>
        <begin position="124"/>
        <end position="134"/>
    </location>
</feature>
<feature type="region of interest" description="Disordered" evidence="1">
    <location>
        <begin position="1"/>
        <end position="162"/>
    </location>
</feature>
<dbReference type="Proteomes" id="UP000054047">
    <property type="component" value="Unassembled WGS sequence"/>
</dbReference>
<feature type="compositionally biased region" description="Basic and acidic residues" evidence="1">
    <location>
        <begin position="50"/>
        <end position="103"/>
    </location>
</feature>